<keyword evidence="6 8" id="KW-0472">Membrane</keyword>
<dbReference type="GO" id="GO:0015347">
    <property type="term" value="F:sodium-independent organic anion transmembrane transporter activity"/>
    <property type="evidence" value="ECO:0007669"/>
    <property type="project" value="TreeGrafter"/>
</dbReference>
<evidence type="ECO:0000256" key="9">
    <source>
        <dbReference type="SAM" id="MobiDB-lite"/>
    </source>
</evidence>
<gene>
    <name evidence="11" type="ORF">OTU49_016013</name>
</gene>
<evidence type="ECO:0000313" key="12">
    <source>
        <dbReference type="Proteomes" id="UP001445076"/>
    </source>
</evidence>
<feature type="transmembrane region" description="Helical" evidence="8">
    <location>
        <begin position="473"/>
        <end position="491"/>
    </location>
</feature>
<feature type="transmembrane region" description="Helical" evidence="8">
    <location>
        <begin position="444"/>
        <end position="466"/>
    </location>
</feature>
<protein>
    <recommendedName>
        <fullName evidence="8">Solute carrier organic anion transporter family member</fullName>
    </recommendedName>
</protein>
<dbReference type="NCBIfam" id="TIGR00805">
    <property type="entry name" value="oat"/>
    <property type="match status" value="1"/>
</dbReference>
<dbReference type="PANTHER" id="PTHR11388">
    <property type="entry name" value="ORGANIC ANION TRANSPORTER"/>
    <property type="match status" value="1"/>
</dbReference>
<dbReference type="EMBL" id="JARKIK010000011">
    <property type="protein sequence ID" value="KAK8748813.1"/>
    <property type="molecule type" value="Genomic_DNA"/>
</dbReference>
<feature type="domain" description="Kazal-like" evidence="10">
    <location>
        <begin position="537"/>
        <end position="588"/>
    </location>
</feature>
<dbReference type="GO" id="GO:0043252">
    <property type="term" value="P:sodium-independent organic anion transport"/>
    <property type="evidence" value="ECO:0007669"/>
    <property type="project" value="TreeGrafter"/>
</dbReference>
<evidence type="ECO:0000256" key="8">
    <source>
        <dbReference type="RuleBase" id="RU362056"/>
    </source>
</evidence>
<evidence type="ECO:0000256" key="7">
    <source>
        <dbReference type="ARBA" id="ARBA00023157"/>
    </source>
</evidence>
<keyword evidence="12" id="KW-1185">Reference proteome</keyword>
<sequence length="673" mass="73804">MAAHNRDENSFSLTHEADHEAAHEVAHETTHMLLQQARHPPSLPPAGGLDEPRTSDSDEEGEVLLTDAMVDEILGPESFTRCGVGCVGGGWLQWAARSEVYLLVFSLMAVSQGAFYAYVSSTLTTVERHFNLPSSLTGFIGTGNDVLQVFLSLPLAYFSGYGHRPRWMAAGLLVSTLGCFFSVAPHFIFGPGDYSHLFLDTRDPDNGTLKQPEEWAWCGRGREEDAGCNVTSSTSLNTEQYSVVALQFLGQVLSGFTNTLFYVVGYTYLDEAVNKEQVPLYFAVSGCMRIMGPVVGMTLASWALRQWVDPAATPTILPTHPQWVGAWWIGYPVLASLLVLTSTFLVLMPRTLPAARERNLERLRAASRLGGAAFTSYCATLRPLSHTAAPGILQELRRLSKNRLFLTMLGNQTVFWAVLAGYYTFSGKYKEHQFKMAAADASEYSAMVGLVASTVGWLATGSMLTFLKPRIKVIILFTMGVSLAIVAVSLAEMTVMCERDDILGLSQMLHTDVTSQHTIHNDITRDFDVNIDNVTRHPGVLGCMSACGCSEIYSPVCVDTRYTFYSACHAGCTYRNIVNGSQVYGKCWCADFMRSSEPEVSERGARREARSGVCSRGCDTLWVYLALSTFNGVLVASNRVVANVILFRCVSEREKDLALGVLNVALSLSFVVP</sequence>
<dbReference type="GO" id="GO:0016323">
    <property type="term" value="C:basolateral plasma membrane"/>
    <property type="evidence" value="ECO:0007669"/>
    <property type="project" value="TreeGrafter"/>
</dbReference>
<keyword evidence="8" id="KW-0406">Ion transport</keyword>
<feature type="transmembrane region" description="Helical" evidence="8">
    <location>
        <begin position="281"/>
        <end position="304"/>
    </location>
</feature>
<feature type="transmembrane region" description="Helical" evidence="8">
    <location>
        <begin position="404"/>
        <end position="424"/>
    </location>
</feature>
<evidence type="ECO:0000256" key="5">
    <source>
        <dbReference type="ARBA" id="ARBA00022989"/>
    </source>
</evidence>
<keyword evidence="3" id="KW-1003">Cell membrane</keyword>
<evidence type="ECO:0000256" key="4">
    <source>
        <dbReference type="ARBA" id="ARBA00022692"/>
    </source>
</evidence>
<organism evidence="11 12">
    <name type="scientific">Cherax quadricarinatus</name>
    <name type="common">Australian red claw crayfish</name>
    <dbReference type="NCBI Taxonomy" id="27406"/>
    <lineage>
        <taxon>Eukaryota</taxon>
        <taxon>Metazoa</taxon>
        <taxon>Ecdysozoa</taxon>
        <taxon>Arthropoda</taxon>
        <taxon>Crustacea</taxon>
        <taxon>Multicrustacea</taxon>
        <taxon>Malacostraca</taxon>
        <taxon>Eumalacostraca</taxon>
        <taxon>Eucarida</taxon>
        <taxon>Decapoda</taxon>
        <taxon>Pleocyemata</taxon>
        <taxon>Astacidea</taxon>
        <taxon>Parastacoidea</taxon>
        <taxon>Parastacidae</taxon>
        <taxon>Cherax</taxon>
    </lineage>
</organism>
<proteinExistence type="inferred from homology"/>
<dbReference type="Pfam" id="PF03137">
    <property type="entry name" value="OATP"/>
    <property type="match status" value="1"/>
</dbReference>
<dbReference type="InterPro" id="IPR036259">
    <property type="entry name" value="MFS_trans_sf"/>
</dbReference>
<evidence type="ECO:0000259" key="10">
    <source>
        <dbReference type="PROSITE" id="PS51465"/>
    </source>
</evidence>
<reference evidence="11" key="2">
    <citation type="submission" date="2024-01" db="EMBL/GenBank/DDBJ databases">
        <authorList>
            <person name="He J."/>
            <person name="Wang M."/>
            <person name="Zheng J."/>
            <person name="Liu Z."/>
        </authorList>
    </citation>
    <scope>NUCLEOTIDE SEQUENCE</scope>
    <source>
        <strain evidence="11">ZL_2023a</strain>
        <tissue evidence="11">Muscle</tissue>
    </source>
</reference>
<feature type="region of interest" description="Disordered" evidence="9">
    <location>
        <begin position="33"/>
        <end position="59"/>
    </location>
</feature>
<dbReference type="GO" id="GO:0006811">
    <property type="term" value="P:monoatomic ion transport"/>
    <property type="evidence" value="ECO:0007669"/>
    <property type="project" value="UniProtKB-KW"/>
</dbReference>
<feature type="transmembrane region" description="Helical" evidence="8">
    <location>
        <begin position="139"/>
        <end position="158"/>
    </location>
</feature>
<dbReference type="AlphaFoldDB" id="A0AAW0YAZ2"/>
<keyword evidence="8" id="KW-0813">Transport</keyword>
<evidence type="ECO:0000256" key="1">
    <source>
        <dbReference type="ARBA" id="ARBA00004651"/>
    </source>
</evidence>
<evidence type="ECO:0000256" key="6">
    <source>
        <dbReference type="ARBA" id="ARBA00023136"/>
    </source>
</evidence>
<evidence type="ECO:0000256" key="2">
    <source>
        <dbReference type="ARBA" id="ARBA00009657"/>
    </source>
</evidence>
<dbReference type="PANTHER" id="PTHR11388:SF76">
    <property type="entry name" value="SOLUTE CARRIER ORGANIC ANION TRANSPORTER FAMILY MEMBER"/>
    <property type="match status" value="1"/>
</dbReference>
<dbReference type="Gene3D" id="1.20.1250.20">
    <property type="entry name" value="MFS general substrate transporter like domains"/>
    <property type="match status" value="1"/>
</dbReference>
<evidence type="ECO:0000313" key="11">
    <source>
        <dbReference type="EMBL" id="KAK8748812.1"/>
    </source>
</evidence>
<reference evidence="11 12" key="1">
    <citation type="journal article" date="2024" name="BMC Genomics">
        <title>Genome assembly of redclaw crayfish (Cherax quadricarinatus) provides insights into its immune adaptation and hypoxia tolerance.</title>
        <authorList>
            <person name="Liu Z."/>
            <person name="Zheng J."/>
            <person name="Li H."/>
            <person name="Fang K."/>
            <person name="Wang S."/>
            <person name="He J."/>
            <person name="Zhou D."/>
            <person name="Weng S."/>
            <person name="Chi M."/>
            <person name="Gu Z."/>
            <person name="He J."/>
            <person name="Li F."/>
            <person name="Wang M."/>
        </authorList>
    </citation>
    <scope>NUCLEOTIDE SEQUENCE [LARGE SCALE GENOMIC DNA]</scope>
    <source>
        <strain evidence="11">ZL_2023a</strain>
    </source>
</reference>
<comment type="subcellular location">
    <subcellularLocation>
        <location evidence="1 8">Cell membrane</location>
        <topology evidence="1 8">Multi-pass membrane protein</topology>
    </subcellularLocation>
</comment>
<dbReference type="InterPro" id="IPR002350">
    <property type="entry name" value="Kazal_dom"/>
</dbReference>
<dbReference type="SUPFAM" id="SSF103473">
    <property type="entry name" value="MFS general substrate transporter"/>
    <property type="match status" value="1"/>
</dbReference>
<dbReference type="Proteomes" id="UP001445076">
    <property type="component" value="Unassembled WGS sequence"/>
</dbReference>
<comment type="similarity">
    <text evidence="2 8">Belongs to the organo anion transporter (TC 2.A.60) family.</text>
</comment>
<dbReference type="EMBL" id="JARKIK010000011">
    <property type="protein sequence ID" value="KAK8748812.1"/>
    <property type="molecule type" value="Genomic_DNA"/>
</dbReference>
<keyword evidence="4 8" id="KW-0812">Transmembrane</keyword>
<comment type="caution">
    <text evidence="8">Lacks conserved residue(s) required for the propagation of feature annotation.</text>
</comment>
<keyword evidence="5 8" id="KW-1133">Transmembrane helix</keyword>
<feature type="non-terminal residue" evidence="11">
    <location>
        <position position="673"/>
    </location>
</feature>
<dbReference type="PROSITE" id="PS51465">
    <property type="entry name" value="KAZAL_2"/>
    <property type="match status" value="1"/>
</dbReference>
<dbReference type="InterPro" id="IPR004156">
    <property type="entry name" value="OATP"/>
</dbReference>
<feature type="transmembrane region" description="Helical" evidence="8">
    <location>
        <begin position="100"/>
        <end position="119"/>
    </location>
</feature>
<feature type="transmembrane region" description="Helical" evidence="8">
    <location>
        <begin position="248"/>
        <end position="269"/>
    </location>
</feature>
<accession>A0AAW0YAZ2</accession>
<evidence type="ECO:0000256" key="3">
    <source>
        <dbReference type="ARBA" id="ARBA00022475"/>
    </source>
</evidence>
<feature type="transmembrane region" description="Helical" evidence="8">
    <location>
        <begin position="170"/>
        <end position="189"/>
    </location>
</feature>
<name>A0AAW0YAZ2_CHEQU</name>
<feature type="transmembrane region" description="Helical" evidence="8">
    <location>
        <begin position="324"/>
        <end position="348"/>
    </location>
</feature>
<comment type="caution">
    <text evidence="11">The sequence shown here is derived from an EMBL/GenBank/DDBJ whole genome shotgun (WGS) entry which is preliminary data.</text>
</comment>
<dbReference type="CDD" id="cd17336">
    <property type="entry name" value="MFS_SLCO_OATP"/>
    <property type="match status" value="1"/>
</dbReference>
<keyword evidence="7" id="KW-1015">Disulfide bond</keyword>